<dbReference type="GO" id="GO:0009236">
    <property type="term" value="P:cobalamin biosynthetic process"/>
    <property type="evidence" value="ECO:0007669"/>
    <property type="project" value="InterPro"/>
</dbReference>
<evidence type="ECO:0000259" key="1">
    <source>
        <dbReference type="Pfam" id="PF01890"/>
    </source>
</evidence>
<proteinExistence type="predicted"/>
<dbReference type="PANTHER" id="PTHR37477:SF1">
    <property type="entry name" value="COBALT-PRECORRIN-5A HYDROLASE"/>
    <property type="match status" value="1"/>
</dbReference>
<evidence type="ECO:0000313" key="2">
    <source>
        <dbReference type="EMBL" id="CCF20852.1"/>
    </source>
</evidence>
<dbReference type="InterPro" id="IPR002750">
    <property type="entry name" value="CobE/GbiG_C"/>
</dbReference>
<protein>
    <submittedName>
        <fullName evidence="2">Putative CobE protein</fullName>
    </submittedName>
</protein>
<organism evidence="2 3">
    <name type="scientific">Pseudorhizobium banfieldiae</name>
    <dbReference type="NCBI Taxonomy" id="1125847"/>
    <lineage>
        <taxon>Bacteria</taxon>
        <taxon>Pseudomonadati</taxon>
        <taxon>Pseudomonadota</taxon>
        <taxon>Alphaproteobacteria</taxon>
        <taxon>Hyphomicrobiales</taxon>
        <taxon>Rhizobiaceae</taxon>
        <taxon>Rhizobium/Agrobacterium group</taxon>
        <taxon>Pseudorhizobium</taxon>
    </lineage>
</organism>
<dbReference type="Gene3D" id="3.30.420.180">
    <property type="entry name" value="CobE/GbiG C-terminal domain"/>
    <property type="match status" value="1"/>
</dbReference>
<dbReference type="InterPro" id="IPR036518">
    <property type="entry name" value="CobE/GbiG_C_sf"/>
</dbReference>
<dbReference type="KEGG" id="rht:NT26_3129"/>
<accession>L0NKM3</accession>
<dbReference type="EMBL" id="FO082820">
    <property type="protein sequence ID" value="CCF20852.1"/>
    <property type="molecule type" value="Genomic_DNA"/>
</dbReference>
<dbReference type="OrthoDB" id="7308095at2"/>
<dbReference type="STRING" id="1125847.NT26_3129"/>
<dbReference type="Pfam" id="PF01890">
    <property type="entry name" value="CbiG_C"/>
    <property type="match status" value="1"/>
</dbReference>
<evidence type="ECO:0000313" key="3">
    <source>
        <dbReference type="Proteomes" id="UP000010792"/>
    </source>
</evidence>
<dbReference type="PANTHER" id="PTHR37477">
    <property type="entry name" value="COBALT-PRECORRIN-5A HYDROLASE"/>
    <property type="match status" value="1"/>
</dbReference>
<gene>
    <name evidence="2" type="ORF">NT26_3129</name>
</gene>
<reference evidence="2 3" key="1">
    <citation type="journal article" date="2013" name="Genome Biol. Evol.">
        <title>Life in an arsenic-containing gold mine: genome and physiology of the autotrophic arsenite-oxidizing bacterium rhizobium sp. NT-26.</title>
        <authorList>
            <person name="Andres J."/>
            <person name="Arsene-Ploetze F."/>
            <person name="Barbe V."/>
            <person name="Brochier-Armanet C."/>
            <person name="Cleiss-Arnold J."/>
            <person name="Coppee J.Y."/>
            <person name="Dillies M.A."/>
            <person name="Geist"/>
            <person name="L"/>
            <person name="Joublin A."/>
            <person name="Koechler S."/>
            <person name="Lassalle F."/>
            <person name="Marchal M."/>
            <person name="Medigue C."/>
            <person name="Muller D."/>
            <person name="Nesme X."/>
            <person name="Plewniak F."/>
            <person name="Proux C."/>
            <person name="Ramirez-Bahena M.H."/>
            <person name="Schenowitz C."/>
            <person name="Sismeiro O."/>
            <person name="Vallenet D."/>
            <person name="Santini J.M."/>
            <person name="Bertin P.N."/>
        </authorList>
    </citation>
    <scope>NUCLEOTIDE SEQUENCE [LARGE SCALE GENOMIC DNA]</scope>
    <source>
        <strain evidence="2 3">NT-26</strain>
    </source>
</reference>
<dbReference type="Proteomes" id="UP000010792">
    <property type="component" value="Chromosome"/>
</dbReference>
<dbReference type="InterPro" id="IPR052553">
    <property type="entry name" value="CbiG_hydrolase"/>
</dbReference>
<feature type="domain" description="CobE/GbiG C-terminal" evidence="1">
    <location>
        <begin position="12"/>
        <end position="132"/>
    </location>
</feature>
<dbReference type="SUPFAM" id="SSF159664">
    <property type="entry name" value="CobE/GbiG C-terminal domain-like"/>
    <property type="match status" value="1"/>
</dbReference>
<name>L0NKM3_9HYPH</name>
<sequence length="138" mass="14195">MDLDKAGREPMIVAGLGCRRGTSADDVEVALILACSKAGIDLSSIDSLATGTIKEDEPGILQLATRLNLPLHIARDDELREAAPLTQTVSRHSLAKTSSPSLSEAAALAGVDGPAVLLVARVIAEGATCALAQSRTIP</sequence>
<dbReference type="AlphaFoldDB" id="L0NKM3"/>
<keyword evidence="3" id="KW-1185">Reference proteome</keyword>